<dbReference type="STRING" id="1263082.A0A068SI78"/>
<evidence type="ECO:0008006" key="3">
    <source>
        <dbReference type="Google" id="ProtNLM"/>
    </source>
</evidence>
<dbReference type="Proteomes" id="UP000027586">
    <property type="component" value="Unassembled WGS sequence"/>
</dbReference>
<organism evidence="1 2">
    <name type="scientific">Lichtheimia corymbifera JMRC:FSU:9682</name>
    <dbReference type="NCBI Taxonomy" id="1263082"/>
    <lineage>
        <taxon>Eukaryota</taxon>
        <taxon>Fungi</taxon>
        <taxon>Fungi incertae sedis</taxon>
        <taxon>Mucoromycota</taxon>
        <taxon>Mucoromycotina</taxon>
        <taxon>Mucoromycetes</taxon>
        <taxon>Mucorales</taxon>
        <taxon>Lichtheimiaceae</taxon>
        <taxon>Lichtheimia</taxon>
    </lineage>
</organism>
<evidence type="ECO:0000313" key="2">
    <source>
        <dbReference type="Proteomes" id="UP000027586"/>
    </source>
</evidence>
<name>A0A068SI78_9FUNG</name>
<accession>A0A068SI78</accession>
<proteinExistence type="predicted"/>
<sequence length="166" mass="19472">MLATLYANTEVYKKYILFNSDEEYRRLIEAMEYGLAEDTKMVRYSFCPRKYWFDASTMAQIAADAFGRPVAVFETGNKHSSPPRFLLPLTTPSQNAKPSPMILHLVGNHYYSLVMKPSLRVEWPPVPLYHRQAWDEMQLSAHCKTTWRYLHIKKSKPKQTYYPDVL</sequence>
<reference evidence="1" key="1">
    <citation type="submission" date="2013-08" db="EMBL/GenBank/DDBJ databases">
        <title>Gene expansion shapes genome architecture in the human pathogen Lichtheimia corymbifera: an evolutionary genomics analysis in the ancient terrestrial Mucorales (Mucoromycotina).</title>
        <authorList>
            <person name="Schwartze V.U."/>
            <person name="Winter S."/>
            <person name="Shelest E."/>
            <person name="Marcet-Houben M."/>
            <person name="Horn F."/>
            <person name="Wehner S."/>
            <person name="Hoffmann K."/>
            <person name="Riege K."/>
            <person name="Sammeth M."/>
            <person name="Nowrousian M."/>
            <person name="Valiante V."/>
            <person name="Linde J."/>
            <person name="Jacobsen I.D."/>
            <person name="Marz M."/>
            <person name="Brakhage A.A."/>
            <person name="Gabaldon T."/>
            <person name="Bocker S."/>
            <person name="Voigt K."/>
        </authorList>
    </citation>
    <scope>NUCLEOTIDE SEQUENCE [LARGE SCALE GENOMIC DNA]</scope>
    <source>
        <strain evidence="1">FSU 9682</strain>
    </source>
</reference>
<evidence type="ECO:0000313" key="1">
    <source>
        <dbReference type="EMBL" id="CDH61026.1"/>
    </source>
</evidence>
<dbReference type="AlphaFoldDB" id="A0A068SI78"/>
<comment type="caution">
    <text evidence="1">The sequence shown here is derived from an EMBL/GenBank/DDBJ whole genome shotgun (WGS) entry which is preliminary data.</text>
</comment>
<dbReference type="EMBL" id="CBTN010000123">
    <property type="protein sequence ID" value="CDH61026.1"/>
    <property type="molecule type" value="Genomic_DNA"/>
</dbReference>
<keyword evidence="2" id="KW-1185">Reference proteome</keyword>
<dbReference type="VEuPathDB" id="FungiDB:LCOR_11801.1"/>
<gene>
    <name evidence="1" type="ORF">LCOR_11801.1</name>
</gene>
<protein>
    <recommendedName>
        <fullName evidence="3">OTU domain-containing protein</fullName>
    </recommendedName>
</protein>
<dbReference type="OrthoDB" id="2379842at2759"/>